<dbReference type="Proteomes" id="UP000230390">
    <property type="component" value="Unassembled WGS sequence"/>
</dbReference>
<evidence type="ECO:0000256" key="1">
    <source>
        <dbReference type="ARBA" id="ARBA00022649"/>
    </source>
</evidence>
<comment type="caution">
    <text evidence="2">The sequence shown here is derived from an EMBL/GenBank/DDBJ whole genome shotgun (WGS) entry which is preliminary data.</text>
</comment>
<keyword evidence="1" id="KW-1277">Toxin-antitoxin system</keyword>
<dbReference type="EMBL" id="PDOC01000007">
    <property type="protein sequence ID" value="PIL44412.1"/>
    <property type="molecule type" value="Genomic_DNA"/>
</dbReference>
<dbReference type="InterPro" id="IPR007712">
    <property type="entry name" value="RelE/ParE_toxin"/>
</dbReference>
<dbReference type="OrthoDB" id="276174at2"/>
<dbReference type="RefSeq" id="WP_099788926.1">
    <property type="nucleotide sequence ID" value="NZ_JBHLYV010000022.1"/>
</dbReference>
<evidence type="ECO:0000313" key="3">
    <source>
        <dbReference type="Proteomes" id="UP000230390"/>
    </source>
</evidence>
<gene>
    <name evidence="2" type="ORF">CR105_13175</name>
</gene>
<proteinExistence type="predicted"/>
<organism evidence="2 3">
    <name type="scientific">Massilia eurypsychrophila</name>
    <dbReference type="NCBI Taxonomy" id="1485217"/>
    <lineage>
        <taxon>Bacteria</taxon>
        <taxon>Pseudomonadati</taxon>
        <taxon>Pseudomonadota</taxon>
        <taxon>Betaproteobacteria</taxon>
        <taxon>Burkholderiales</taxon>
        <taxon>Oxalobacteraceae</taxon>
        <taxon>Telluria group</taxon>
        <taxon>Massilia</taxon>
    </lineage>
</organism>
<dbReference type="InterPro" id="IPR035093">
    <property type="entry name" value="RelE/ParE_toxin_dom_sf"/>
</dbReference>
<keyword evidence="3" id="KW-1185">Reference proteome</keyword>
<reference evidence="2" key="1">
    <citation type="submission" date="2017-10" db="EMBL/GenBank/DDBJ databases">
        <title>Massilia psychrophilum sp. nov., a novel purple-pigmented bacterium isolated from Tianshan glacier, Xinjiang Municipality, China.</title>
        <authorList>
            <person name="Wang H."/>
        </authorList>
    </citation>
    <scope>NUCLEOTIDE SEQUENCE [LARGE SCALE GENOMIC DNA]</scope>
    <source>
        <strain evidence="2">JCM 30074</strain>
    </source>
</reference>
<sequence length="107" mass="12272">MSSKPIVPRELADQDVEEAIEYYLSEGAEQAALGFIAALEQAFTHVGRHAATGSARYDYELNIPGLRSWPLTRYPYLVFYIERDNHIDVWRVLQSQRDIAKWLSANT</sequence>
<accession>A0A2G8TEE4</accession>
<dbReference type="Pfam" id="PF05016">
    <property type="entry name" value="ParE_toxin"/>
    <property type="match status" value="1"/>
</dbReference>
<dbReference type="AlphaFoldDB" id="A0A2G8TEE4"/>
<dbReference type="Gene3D" id="3.30.2310.20">
    <property type="entry name" value="RelE-like"/>
    <property type="match status" value="1"/>
</dbReference>
<protein>
    <submittedName>
        <fullName evidence="2">Plasmid stabilization protein</fullName>
    </submittedName>
</protein>
<evidence type="ECO:0000313" key="2">
    <source>
        <dbReference type="EMBL" id="PIL44412.1"/>
    </source>
</evidence>
<name>A0A2G8TEE4_9BURK</name>